<keyword evidence="1" id="KW-0472">Membrane</keyword>
<feature type="transmembrane region" description="Helical" evidence="1">
    <location>
        <begin position="24"/>
        <end position="41"/>
    </location>
</feature>
<keyword evidence="1" id="KW-1133">Transmembrane helix</keyword>
<evidence type="ECO:0000256" key="1">
    <source>
        <dbReference type="SAM" id="Phobius"/>
    </source>
</evidence>
<evidence type="ECO:0000313" key="2">
    <source>
        <dbReference type="EMBL" id="NBJ26876.1"/>
    </source>
</evidence>
<keyword evidence="1" id="KW-0812">Transmembrane</keyword>
<dbReference type="EMBL" id="JAAAXJ010000020">
    <property type="protein sequence ID" value="NBJ26876.1"/>
    <property type="molecule type" value="Genomic_DNA"/>
</dbReference>
<dbReference type="Pfam" id="PF11666">
    <property type="entry name" value="DUF2933"/>
    <property type="match status" value="1"/>
</dbReference>
<protein>
    <submittedName>
        <fullName evidence="2">DUF2933 domain-containing protein</fullName>
    </submittedName>
</protein>
<keyword evidence="3" id="KW-1185">Reference proteome</keyword>
<comment type="caution">
    <text evidence="2">The sequence shown here is derived from an EMBL/GenBank/DDBJ whole genome shotgun (WGS) entry which is preliminary data.</text>
</comment>
<organism evidence="2 3">
    <name type="scientific">Microvirga arsenatis</name>
    <dbReference type="NCBI Taxonomy" id="2692265"/>
    <lineage>
        <taxon>Bacteria</taxon>
        <taxon>Pseudomonadati</taxon>
        <taxon>Pseudomonadota</taxon>
        <taxon>Alphaproteobacteria</taxon>
        <taxon>Hyphomicrobiales</taxon>
        <taxon>Methylobacteriaceae</taxon>
        <taxon>Microvirga</taxon>
    </lineage>
</organism>
<proteinExistence type="predicted"/>
<accession>A0ABW9Z4K2</accession>
<dbReference type="Proteomes" id="UP000818323">
    <property type="component" value="Unassembled WGS sequence"/>
</dbReference>
<evidence type="ECO:0000313" key="3">
    <source>
        <dbReference type="Proteomes" id="UP000818323"/>
    </source>
</evidence>
<gene>
    <name evidence="2" type="ORF">GR303_21305</name>
</gene>
<name>A0ABW9Z4K2_9HYPH</name>
<sequence>MDVHAPGRQRAEASRLTGLIPSPFAWILTLGAGLLGLYLIATHTGHVLEALPYLLLACPMMHLVMHRGQGWHGGHRH</sequence>
<reference evidence="2 3" key="1">
    <citation type="submission" date="2020-01" db="EMBL/GenBank/DDBJ databases">
        <title>Microvirga sp. nov., an arsenate reduction bacterium isolated from Tibet hotspring sediments.</title>
        <authorList>
            <person name="Yuan C.-G."/>
        </authorList>
    </citation>
    <scope>NUCLEOTIDE SEQUENCE [LARGE SCALE GENOMIC DNA]</scope>
    <source>
        <strain evidence="2 3">SYSU G3D203</strain>
    </source>
</reference>
<dbReference type="RefSeq" id="WP_161725711.1">
    <property type="nucleotide sequence ID" value="NZ_JAAAXI010000023.1"/>
</dbReference>
<dbReference type="InterPro" id="IPR021682">
    <property type="entry name" value="DUF2933"/>
</dbReference>